<sequence>MDSSGPKIIETVRVSTRPSSVDAGSTSPTISDTDAAALAQLGYKQEFRRAFSAVEVFGFAFGVVGLLPSMVSVLTFAIPNGGPFALVWGWAVSVVFIMFISLTLAELGSAAPTSGGLYYWTFKYASPRYRRLLSWIVGYCNSIGLIAGLAGIDWSCAVQILAAVSTGSDMTFVPTTRQTFGIFVALLLCHGLAASLATRIIARLQWLYISLNIVLCLAVIIALPAATPTDFRNSASFAFGGISNVSGWPDGFAFTLSFLAPLWTIAGFDAPIHISEEASNARTAVPWAIILSSALAGVIGWGVNVAMAFCMGTDMGSIMASAIGQPMATIFFNGLGKHGTLAIWSLVVFTQFLMGINALITSSRQMFAFARDGALPFSSILYRMHPRIRTPVNCVWMSAFVALLLGLLALGGTAASSAIFSLGIAAQYFAFIIPIGSRFLGGAEWTPGPFSLGRWGLPIGVIAIAWMIFSVAIFTFPATPDPTTSSMNWMVVVFGAWMSLCLAYYYCPVYGGIHWFVGPKANIAVNKVTGGSDISSSSDEKEIL</sequence>
<keyword evidence="3 6" id="KW-0812">Transmembrane</keyword>
<feature type="transmembrane region" description="Helical" evidence="6">
    <location>
        <begin position="488"/>
        <end position="507"/>
    </location>
</feature>
<dbReference type="GO" id="GO:0016020">
    <property type="term" value="C:membrane"/>
    <property type="evidence" value="ECO:0007669"/>
    <property type="project" value="UniProtKB-SubCell"/>
</dbReference>
<organism evidence="7 8">
    <name type="scientific">Obba rivulosa</name>
    <dbReference type="NCBI Taxonomy" id="1052685"/>
    <lineage>
        <taxon>Eukaryota</taxon>
        <taxon>Fungi</taxon>
        <taxon>Dikarya</taxon>
        <taxon>Basidiomycota</taxon>
        <taxon>Agaricomycotina</taxon>
        <taxon>Agaricomycetes</taxon>
        <taxon>Polyporales</taxon>
        <taxon>Gelatoporiaceae</taxon>
        <taxon>Obba</taxon>
    </lineage>
</organism>
<feature type="transmembrane region" description="Helical" evidence="6">
    <location>
        <begin position="180"/>
        <end position="199"/>
    </location>
</feature>
<feature type="transmembrane region" description="Helical" evidence="6">
    <location>
        <begin position="418"/>
        <end position="440"/>
    </location>
</feature>
<feature type="transmembrane region" description="Helical" evidence="6">
    <location>
        <begin position="341"/>
        <end position="360"/>
    </location>
</feature>
<keyword evidence="2" id="KW-0813">Transport</keyword>
<evidence type="ECO:0000256" key="1">
    <source>
        <dbReference type="ARBA" id="ARBA00004141"/>
    </source>
</evidence>
<dbReference type="Proteomes" id="UP000250043">
    <property type="component" value="Unassembled WGS sequence"/>
</dbReference>
<evidence type="ECO:0000313" key="8">
    <source>
        <dbReference type="Proteomes" id="UP000250043"/>
    </source>
</evidence>
<feature type="transmembrane region" description="Helical" evidence="6">
    <location>
        <begin position="252"/>
        <end position="272"/>
    </location>
</feature>
<dbReference type="Gene3D" id="1.20.1740.10">
    <property type="entry name" value="Amino acid/polyamine transporter I"/>
    <property type="match status" value="1"/>
</dbReference>
<feature type="transmembrane region" description="Helical" evidence="6">
    <location>
        <begin position="206"/>
        <end position="226"/>
    </location>
</feature>
<protein>
    <submittedName>
        <fullName evidence="7">Amino acid transporter</fullName>
    </submittedName>
</protein>
<dbReference type="GO" id="GO:0022857">
    <property type="term" value="F:transmembrane transporter activity"/>
    <property type="evidence" value="ECO:0007669"/>
    <property type="project" value="InterPro"/>
</dbReference>
<keyword evidence="4 6" id="KW-1133">Transmembrane helix</keyword>
<feature type="transmembrane region" description="Helical" evidence="6">
    <location>
        <begin position="132"/>
        <end position="160"/>
    </location>
</feature>
<evidence type="ECO:0000256" key="4">
    <source>
        <dbReference type="ARBA" id="ARBA00022989"/>
    </source>
</evidence>
<evidence type="ECO:0000313" key="7">
    <source>
        <dbReference type="EMBL" id="OCH90297.1"/>
    </source>
</evidence>
<dbReference type="OrthoDB" id="4476201at2759"/>
<evidence type="ECO:0000256" key="2">
    <source>
        <dbReference type="ARBA" id="ARBA00022448"/>
    </source>
</evidence>
<name>A0A8E2DKC1_9APHY</name>
<dbReference type="InterPro" id="IPR002293">
    <property type="entry name" value="AA/rel_permease1"/>
</dbReference>
<dbReference type="PANTHER" id="PTHR45649:SF6">
    <property type="entry name" value="GABA-SPECIFIC PERMEASE"/>
    <property type="match status" value="1"/>
</dbReference>
<keyword evidence="5 6" id="KW-0472">Membrane</keyword>
<dbReference type="PANTHER" id="PTHR45649">
    <property type="entry name" value="AMINO-ACID PERMEASE BAT1"/>
    <property type="match status" value="1"/>
</dbReference>
<feature type="transmembrane region" description="Helical" evidence="6">
    <location>
        <begin position="284"/>
        <end position="303"/>
    </location>
</feature>
<keyword evidence="8" id="KW-1185">Reference proteome</keyword>
<dbReference type="Pfam" id="PF13520">
    <property type="entry name" value="AA_permease_2"/>
    <property type="match status" value="1"/>
</dbReference>
<evidence type="ECO:0000256" key="5">
    <source>
        <dbReference type="ARBA" id="ARBA00023136"/>
    </source>
</evidence>
<reference evidence="7 8" key="1">
    <citation type="submission" date="2016-07" db="EMBL/GenBank/DDBJ databases">
        <title>Draft genome of the white-rot fungus Obba rivulosa 3A-2.</title>
        <authorList>
            <consortium name="DOE Joint Genome Institute"/>
            <person name="Miettinen O."/>
            <person name="Riley R."/>
            <person name="Acob R."/>
            <person name="Barry K."/>
            <person name="Cullen D."/>
            <person name="De Vries R."/>
            <person name="Hainaut M."/>
            <person name="Hatakka A."/>
            <person name="Henrissat B."/>
            <person name="Hilden K."/>
            <person name="Kuo R."/>
            <person name="Labutti K."/>
            <person name="Lipzen A."/>
            <person name="Makela M.R."/>
            <person name="Sandor L."/>
            <person name="Spatafora J.W."/>
            <person name="Grigoriev I.V."/>
            <person name="Hibbett D.S."/>
        </authorList>
    </citation>
    <scope>NUCLEOTIDE SEQUENCE [LARGE SCALE GENOMIC DNA]</scope>
    <source>
        <strain evidence="7 8">3A-2</strain>
    </source>
</reference>
<comment type="subcellular location">
    <subcellularLocation>
        <location evidence="1">Membrane</location>
        <topology evidence="1">Multi-pass membrane protein</topology>
    </subcellularLocation>
</comment>
<feature type="transmembrane region" description="Helical" evidence="6">
    <location>
        <begin position="452"/>
        <end position="476"/>
    </location>
</feature>
<gene>
    <name evidence="7" type="ORF">OBBRIDRAFT_731053</name>
</gene>
<evidence type="ECO:0000256" key="3">
    <source>
        <dbReference type="ARBA" id="ARBA00022692"/>
    </source>
</evidence>
<feature type="transmembrane region" description="Helical" evidence="6">
    <location>
        <begin position="56"/>
        <end position="78"/>
    </location>
</feature>
<evidence type="ECO:0000256" key="6">
    <source>
        <dbReference type="SAM" id="Phobius"/>
    </source>
</evidence>
<dbReference type="PIRSF" id="PIRSF006060">
    <property type="entry name" value="AA_transporter"/>
    <property type="match status" value="1"/>
</dbReference>
<dbReference type="AlphaFoldDB" id="A0A8E2DKC1"/>
<proteinExistence type="predicted"/>
<dbReference type="EMBL" id="KV722407">
    <property type="protein sequence ID" value="OCH90297.1"/>
    <property type="molecule type" value="Genomic_DNA"/>
</dbReference>
<accession>A0A8E2DKC1</accession>
<feature type="transmembrane region" description="Helical" evidence="6">
    <location>
        <begin position="90"/>
        <end position="120"/>
    </location>
</feature>
<feature type="transmembrane region" description="Helical" evidence="6">
    <location>
        <begin position="394"/>
        <end position="412"/>
    </location>
</feature>